<dbReference type="GO" id="GO:0048473">
    <property type="term" value="P:D-methionine transmembrane transport"/>
    <property type="evidence" value="ECO:0007669"/>
    <property type="project" value="TreeGrafter"/>
</dbReference>
<dbReference type="Gene3D" id="1.10.3720.10">
    <property type="entry name" value="MetI-like"/>
    <property type="match status" value="1"/>
</dbReference>
<evidence type="ECO:0000313" key="10">
    <source>
        <dbReference type="Proteomes" id="UP000321764"/>
    </source>
</evidence>
<comment type="caution">
    <text evidence="9">The sequence shown here is derived from an EMBL/GenBank/DDBJ whole genome shotgun (WGS) entry which is preliminary data.</text>
</comment>
<keyword evidence="2 7" id="KW-0813">Transport</keyword>
<keyword evidence="4 7" id="KW-0812">Transmembrane</keyword>
<dbReference type="Proteomes" id="UP000321764">
    <property type="component" value="Unassembled WGS sequence"/>
</dbReference>
<keyword evidence="6 7" id="KW-0472">Membrane</keyword>
<sequence>MLDFIALINDTLSRFGHRILADLIDTLFMVSVSFSVAFIVGTGIGLVLALCGHNRPYQNKKIAVPLALLVNTIRSVPFILLLIVMAPVARFFIGTAYGIYASMISLSVVGIAIVSRLVEQAIIDLSPHIYDAAHSMAATRWQLVVNFILLEARAALVLGYTSAIISLIAYSTVVGVIAGGGIGYLALQEGFYMWNQPLMWVIIVVMILLVQIIQVLGSYLAHSLDKKRKRESS</sequence>
<dbReference type="PROSITE" id="PS50928">
    <property type="entry name" value="ABC_TM1"/>
    <property type="match status" value="1"/>
</dbReference>
<feature type="transmembrane region" description="Helical" evidence="7">
    <location>
        <begin position="198"/>
        <end position="221"/>
    </location>
</feature>
<organism evidence="9 10">
    <name type="scientific">Reinekea thalattae</name>
    <dbReference type="NCBI Taxonomy" id="2593301"/>
    <lineage>
        <taxon>Bacteria</taxon>
        <taxon>Pseudomonadati</taxon>
        <taxon>Pseudomonadota</taxon>
        <taxon>Gammaproteobacteria</taxon>
        <taxon>Oceanospirillales</taxon>
        <taxon>Saccharospirillaceae</taxon>
        <taxon>Reinekea</taxon>
    </lineage>
</organism>
<feature type="domain" description="ABC transmembrane type-1" evidence="8">
    <location>
        <begin position="23"/>
        <end position="217"/>
    </location>
</feature>
<dbReference type="PANTHER" id="PTHR30450">
    <property type="entry name" value="ABC TRANSPORTER PERMEASE"/>
    <property type="match status" value="1"/>
</dbReference>
<dbReference type="InterPro" id="IPR000515">
    <property type="entry name" value="MetI-like"/>
</dbReference>
<keyword evidence="3" id="KW-1003">Cell membrane</keyword>
<gene>
    <name evidence="9" type="ORF">FME95_08655</name>
</gene>
<evidence type="ECO:0000256" key="5">
    <source>
        <dbReference type="ARBA" id="ARBA00022989"/>
    </source>
</evidence>
<evidence type="ECO:0000256" key="7">
    <source>
        <dbReference type="RuleBase" id="RU363032"/>
    </source>
</evidence>
<feature type="transmembrane region" description="Helical" evidence="7">
    <location>
        <begin position="157"/>
        <end position="186"/>
    </location>
</feature>
<dbReference type="PANTHER" id="PTHR30450:SF14">
    <property type="entry name" value="TRANSPORTER, PERMEASE PROTEIN, PUTATIVE-RELATED"/>
    <property type="match status" value="1"/>
</dbReference>
<keyword evidence="5 7" id="KW-1133">Transmembrane helix</keyword>
<comment type="subcellular location">
    <subcellularLocation>
        <location evidence="1 7">Cell membrane</location>
        <topology evidence="1 7">Multi-pass membrane protein</topology>
    </subcellularLocation>
</comment>
<keyword evidence="10" id="KW-1185">Reference proteome</keyword>
<evidence type="ECO:0000259" key="8">
    <source>
        <dbReference type="PROSITE" id="PS50928"/>
    </source>
</evidence>
<feature type="transmembrane region" description="Helical" evidence="7">
    <location>
        <begin position="91"/>
        <end position="114"/>
    </location>
</feature>
<protein>
    <submittedName>
        <fullName evidence="9">ABC transporter permease subunit</fullName>
    </submittedName>
</protein>
<evidence type="ECO:0000313" key="9">
    <source>
        <dbReference type="EMBL" id="TXR54590.1"/>
    </source>
</evidence>
<dbReference type="GO" id="GO:0005886">
    <property type="term" value="C:plasma membrane"/>
    <property type="evidence" value="ECO:0007669"/>
    <property type="project" value="UniProtKB-SubCell"/>
</dbReference>
<dbReference type="SUPFAM" id="SSF161098">
    <property type="entry name" value="MetI-like"/>
    <property type="match status" value="1"/>
</dbReference>
<evidence type="ECO:0000256" key="3">
    <source>
        <dbReference type="ARBA" id="ARBA00022475"/>
    </source>
</evidence>
<evidence type="ECO:0000256" key="4">
    <source>
        <dbReference type="ARBA" id="ARBA00022692"/>
    </source>
</evidence>
<dbReference type="InterPro" id="IPR035906">
    <property type="entry name" value="MetI-like_sf"/>
</dbReference>
<evidence type="ECO:0000256" key="6">
    <source>
        <dbReference type="ARBA" id="ARBA00023136"/>
    </source>
</evidence>
<dbReference type="EMBL" id="VKAD01000001">
    <property type="protein sequence ID" value="TXR54590.1"/>
    <property type="molecule type" value="Genomic_DNA"/>
</dbReference>
<dbReference type="AlphaFoldDB" id="A0A5C8ZCL7"/>
<dbReference type="RefSeq" id="WP_147713988.1">
    <property type="nucleotide sequence ID" value="NZ_VKAD01000001.1"/>
</dbReference>
<evidence type="ECO:0000256" key="1">
    <source>
        <dbReference type="ARBA" id="ARBA00004651"/>
    </source>
</evidence>
<reference evidence="9 10" key="1">
    <citation type="submission" date="2019-07" db="EMBL/GenBank/DDBJ databases">
        <title>Reinekea sp. strain SSH23 genome sequencing and assembly.</title>
        <authorList>
            <person name="Kim I."/>
        </authorList>
    </citation>
    <scope>NUCLEOTIDE SEQUENCE [LARGE SCALE GENOMIC DNA]</scope>
    <source>
        <strain evidence="9 10">SSH23</strain>
    </source>
</reference>
<evidence type="ECO:0000256" key="2">
    <source>
        <dbReference type="ARBA" id="ARBA00022448"/>
    </source>
</evidence>
<name>A0A5C8ZCL7_9GAMM</name>
<dbReference type="InterPro" id="IPR051322">
    <property type="entry name" value="AA_ABC_Transporter_Permease"/>
</dbReference>
<accession>A0A5C8ZCL7</accession>
<feature type="transmembrane region" description="Helical" evidence="7">
    <location>
        <begin position="62"/>
        <end position="85"/>
    </location>
</feature>
<comment type="similarity">
    <text evidence="7">Belongs to the binding-protein-dependent transport system permease family.</text>
</comment>
<dbReference type="OrthoDB" id="9793490at2"/>
<feature type="transmembrane region" description="Helical" evidence="7">
    <location>
        <begin position="27"/>
        <end position="50"/>
    </location>
</feature>
<proteinExistence type="inferred from homology"/>
<dbReference type="Pfam" id="PF00528">
    <property type="entry name" value="BPD_transp_1"/>
    <property type="match status" value="1"/>
</dbReference>